<proteinExistence type="predicted"/>
<sequence length="15" mass="1670">TTVNLKLRIGTRAVQ</sequence>
<comment type="caution">
    <text evidence="1">The sequence shown here is derived from an EMBL/GenBank/DDBJ whole genome shotgun (WGS) entry which is preliminary data.</text>
</comment>
<protein>
    <submittedName>
        <fullName evidence="1">Uncharacterized protein</fullName>
    </submittedName>
</protein>
<organism evidence="1 2">
    <name type="scientific">Allacma fusca</name>
    <dbReference type="NCBI Taxonomy" id="39272"/>
    <lineage>
        <taxon>Eukaryota</taxon>
        <taxon>Metazoa</taxon>
        <taxon>Ecdysozoa</taxon>
        <taxon>Arthropoda</taxon>
        <taxon>Hexapoda</taxon>
        <taxon>Collembola</taxon>
        <taxon>Symphypleona</taxon>
        <taxon>Sminthuridae</taxon>
        <taxon>Allacma</taxon>
    </lineage>
</organism>
<reference evidence="1" key="1">
    <citation type="submission" date="2021-06" db="EMBL/GenBank/DDBJ databases">
        <authorList>
            <person name="Hodson N. C."/>
            <person name="Mongue J. A."/>
            <person name="Jaron S. K."/>
        </authorList>
    </citation>
    <scope>NUCLEOTIDE SEQUENCE</scope>
</reference>
<name>A0A8J2P785_9HEXA</name>
<dbReference type="Proteomes" id="UP000708208">
    <property type="component" value="Unassembled WGS sequence"/>
</dbReference>
<evidence type="ECO:0000313" key="1">
    <source>
        <dbReference type="EMBL" id="CAG7734450.1"/>
    </source>
</evidence>
<feature type="non-terminal residue" evidence="1">
    <location>
        <position position="1"/>
    </location>
</feature>
<keyword evidence="2" id="KW-1185">Reference proteome</keyword>
<dbReference type="EMBL" id="CAJVCH010269657">
    <property type="protein sequence ID" value="CAG7734450.1"/>
    <property type="molecule type" value="Genomic_DNA"/>
</dbReference>
<accession>A0A8J2P785</accession>
<gene>
    <name evidence="1" type="ORF">AFUS01_LOCUS22840</name>
</gene>
<evidence type="ECO:0000313" key="2">
    <source>
        <dbReference type="Proteomes" id="UP000708208"/>
    </source>
</evidence>